<protein>
    <submittedName>
        <fullName evidence="1">Uncharacterized protein</fullName>
    </submittedName>
</protein>
<dbReference type="AlphaFoldDB" id="A0AAE4HRP8"/>
<dbReference type="Proteomes" id="UP001183682">
    <property type="component" value="Unassembled WGS sequence"/>
</dbReference>
<evidence type="ECO:0000313" key="1">
    <source>
        <dbReference type="EMBL" id="MDT2691164.1"/>
    </source>
</evidence>
<proteinExistence type="predicted"/>
<comment type="caution">
    <text evidence="1">The sequence shown here is derived from an EMBL/GenBank/DDBJ whole genome shotgun (WGS) entry which is preliminary data.</text>
</comment>
<name>A0AAE4HRP8_ENTGA</name>
<organism evidence="1 2">
    <name type="scientific">Enterococcus gallinarum</name>
    <dbReference type="NCBI Taxonomy" id="1353"/>
    <lineage>
        <taxon>Bacteria</taxon>
        <taxon>Bacillati</taxon>
        <taxon>Bacillota</taxon>
        <taxon>Bacilli</taxon>
        <taxon>Lactobacillales</taxon>
        <taxon>Enterococcaceae</taxon>
        <taxon>Enterococcus</taxon>
    </lineage>
</organism>
<reference evidence="1" key="1">
    <citation type="submission" date="2023-03" db="EMBL/GenBank/DDBJ databases">
        <authorList>
            <person name="Shen W."/>
            <person name="Cai J."/>
        </authorList>
    </citation>
    <scope>NUCLEOTIDE SEQUENCE</scope>
    <source>
        <strain evidence="1">K69-2</strain>
    </source>
</reference>
<sequence length="64" mass="7423">MNDIEDKEIHTPIIVEDVPVIDTNIISEKKLICNKQNFQIFKSDKTLYFVLGKENIKTAIKICE</sequence>
<gene>
    <name evidence="1" type="ORF">P7E30_13380</name>
</gene>
<dbReference type="EMBL" id="JARPZN010000011">
    <property type="protein sequence ID" value="MDT2691164.1"/>
    <property type="molecule type" value="Genomic_DNA"/>
</dbReference>
<evidence type="ECO:0000313" key="2">
    <source>
        <dbReference type="Proteomes" id="UP001183682"/>
    </source>
</evidence>
<dbReference type="RefSeq" id="WP_060814835.1">
    <property type="nucleotide sequence ID" value="NZ_JBHULA010000044.1"/>
</dbReference>
<accession>A0AAE4HRP8</accession>